<gene>
    <name evidence="5" type="ORF">BAG01nite_46400</name>
</gene>
<name>A0ABQ0SXK3_9BACL</name>
<dbReference type="PANTHER" id="PTHR44591">
    <property type="entry name" value="STRESS RESPONSE REGULATOR PROTEIN 1"/>
    <property type="match status" value="1"/>
</dbReference>
<keyword evidence="2" id="KW-0418">Kinase</keyword>
<dbReference type="Gene3D" id="3.40.50.2300">
    <property type="match status" value="1"/>
</dbReference>
<proteinExistence type="predicted"/>
<protein>
    <recommendedName>
        <fullName evidence="4">Response regulatory domain-containing protein</fullName>
    </recommendedName>
</protein>
<keyword evidence="2" id="KW-0808">Transferase</keyword>
<dbReference type="Gene3D" id="3.30.450.20">
    <property type="entry name" value="PAS domain"/>
    <property type="match status" value="1"/>
</dbReference>
<dbReference type="EMBL" id="BJOD01000078">
    <property type="protein sequence ID" value="GED28538.1"/>
    <property type="molecule type" value="Genomic_DNA"/>
</dbReference>
<dbReference type="InterPro" id="IPR001789">
    <property type="entry name" value="Sig_transdc_resp-reg_receiver"/>
</dbReference>
<sequence>MLSLNGGTIQVSSTFCELLGCNREQAVSDFDIDAFFAHLQSCTAEPNRLIPYIKAVALGEGDAQEDSIVFELTSPVKRYIQLYAEPLYRNQRKWSTLLVYRDITKEYEIDQMKSEFVSTVSHELRTPLASVLGFAVYPFSTAQETLDAIYRLRPDAVVLDLILQDGESGWKVIEAMQENPELKTIPIVISSAFEEKKKAFDLGAKGYLLKPYHPDTLLKAILLAVTSHESAGQILIPDQL</sequence>
<accession>A0ABQ0SXK3</accession>
<evidence type="ECO:0000256" key="2">
    <source>
        <dbReference type="ARBA" id="ARBA00022777"/>
    </source>
</evidence>
<dbReference type="InterPro" id="IPR011006">
    <property type="entry name" value="CheY-like_superfamily"/>
</dbReference>
<evidence type="ECO:0000313" key="6">
    <source>
        <dbReference type="Proteomes" id="UP000317180"/>
    </source>
</evidence>
<dbReference type="Proteomes" id="UP000317180">
    <property type="component" value="Unassembled WGS sequence"/>
</dbReference>
<dbReference type="RefSeq" id="WP_007783050.1">
    <property type="nucleotide sequence ID" value="NZ_BJOD01000078.1"/>
</dbReference>
<dbReference type="Pfam" id="PF00072">
    <property type="entry name" value="Response_reg"/>
    <property type="match status" value="1"/>
</dbReference>
<dbReference type="PANTHER" id="PTHR44591:SF23">
    <property type="entry name" value="CHEY SUBFAMILY"/>
    <property type="match status" value="1"/>
</dbReference>
<evidence type="ECO:0000256" key="3">
    <source>
        <dbReference type="PROSITE-ProRule" id="PRU00169"/>
    </source>
</evidence>
<dbReference type="SUPFAM" id="SSF52172">
    <property type="entry name" value="CheY-like"/>
    <property type="match status" value="1"/>
</dbReference>
<feature type="modified residue" description="4-aspartylphosphate" evidence="3">
    <location>
        <position position="160"/>
    </location>
</feature>
<dbReference type="CDD" id="cd00082">
    <property type="entry name" value="HisKA"/>
    <property type="match status" value="1"/>
</dbReference>
<evidence type="ECO:0000256" key="1">
    <source>
        <dbReference type="ARBA" id="ARBA00022553"/>
    </source>
</evidence>
<feature type="domain" description="Response regulatory" evidence="4">
    <location>
        <begin position="114"/>
        <end position="225"/>
    </location>
</feature>
<dbReference type="InterPro" id="IPR003661">
    <property type="entry name" value="HisK_dim/P_dom"/>
</dbReference>
<reference evidence="5 6" key="1">
    <citation type="submission" date="2019-06" db="EMBL/GenBank/DDBJ databases">
        <title>Whole genome shotgun sequence of Brevibacillus agri NBRC 15538.</title>
        <authorList>
            <person name="Hosoyama A."/>
            <person name="Uohara A."/>
            <person name="Ohji S."/>
            <person name="Ichikawa N."/>
        </authorList>
    </citation>
    <scope>NUCLEOTIDE SEQUENCE [LARGE SCALE GENOMIC DNA]</scope>
    <source>
        <strain evidence="5 6">NBRC 15538</strain>
    </source>
</reference>
<evidence type="ECO:0000313" key="5">
    <source>
        <dbReference type="EMBL" id="GED28538.1"/>
    </source>
</evidence>
<keyword evidence="6" id="KW-1185">Reference proteome</keyword>
<dbReference type="PROSITE" id="PS50110">
    <property type="entry name" value="RESPONSE_REGULATORY"/>
    <property type="match status" value="1"/>
</dbReference>
<organism evidence="5 6">
    <name type="scientific">Brevibacillus agri</name>
    <dbReference type="NCBI Taxonomy" id="51101"/>
    <lineage>
        <taxon>Bacteria</taxon>
        <taxon>Bacillati</taxon>
        <taxon>Bacillota</taxon>
        <taxon>Bacilli</taxon>
        <taxon>Bacillales</taxon>
        <taxon>Paenibacillaceae</taxon>
        <taxon>Brevibacillus</taxon>
    </lineage>
</organism>
<dbReference type="SMART" id="SM00448">
    <property type="entry name" value="REC"/>
    <property type="match status" value="1"/>
</dbReference>
<keyword evidence="1 3" id="KW-0597">Phosphoprotein</keyword>
<comment type="caution">
    <text evidence="5">The sequence shown here is derived from an EMBL/GenBank/DDBJ whole genome shotgun (WGS) entry which is preliminary data.</text>
</comment>
<dbReference type="InterPro" id="IPR050595">
    <property type="entry name" value="Bact_response_regulator"/>
</dbReference>
<dbReference type="GeneID" id="82813918"/>
<evidence type="ECO:0000259" key="4">
    <source>
        <dbReference type="PROSITE" id="PS50110"/>
    </source>
</evidence>